<evidence type="ECO:0000259" key="3">
    <source>
        <dbReference type="Pfam" id="PF20772"/>
    </source>
</evidence>
<dbReference type="InterPro" id="IPR029072">
    <property type="entry name" value="YebC-like"/>
</dbReference>
<dbReference type="Proteomes" id="UP001530377">
    <property type="component" value="Unassembled WGS sequence"/>
</dbReference>
<reference evidence="4 5" key="1">
    <citation type="submission" date="2024-10" db="EMBL/GenBank/DDBJ databases">
        <title>Updated reference genomes for cyclostephanoid diatoms.</title>
        <authorList>
            <person name="Roberts W.R."/>
            <person name="Alverson A.J."/>
        </authorList>
    </citation>
    <scope>NUCLEOTIDE SEQUENCE [LARGE SCALE GENOMIC DNA]</scope>
    <source>
        <strain evidence="4 5">AJA228-03</strain>
    </source>
</reference>
<dbReference type="Gene3D" id="3.30.70.980">
    <property type="match status" value="2"/>
</dbReference>
<evidence type="ECO:0000259" key="2">
    <source>
        <dbReference type="Pfam" id="PF01709"/>
    </source>
</evidence>
<dbReference type="Pfam" id="PF20772">
    <property type="entry name" value="TACO1_YebC_N"/>
    <property type="match status" value="1"/>
</dbReference>
<feature type="domain" description="TACO1/YebC-like second and third" evidence="2">
    <location>
        <begin position="101"/>
        <end position="295"/>
    </location>
</feature>
<dbReference type="InterPro" id="IPR017856">
    <property type="entry name" value="Integrase-like_N"/>
</dbReference>
<dbReference type="InterPro" id="IPR049083">
    <property type="entry name" value="TACO1_YebC_N"/>
</dbReference>
<gene>
    <name evidence="4" type="ORF">ACHAXA_011231</name>
</gene>
<dbReference type="InterPro" id="IPR048300">
    <property type="entry name" value="TACO1_YebC-like_2nd/3rd_dom"/>
</dbReference>
<dbReference type="AlphaFoldDB" id="A0ABD3SPH9"/>
<feature type="domain" description="TACO1/YebC-like N-terminal" evidence="3">
    <location>
        <begin position="23"/>
        <end position="86"/>
    </location>
</feature>
<evidence type="ECO:0000256" key="1">
    <source>
        <dbReference type="ARBA" id="ARBA00008724"/>
    </source>
</evidence>
<dbReference type="EMBL" id="JALLPB020000021">
    <property type="protein sequence ID" value="KAL3826422.1"/>
    <property type="molecule type" value="Genomic_DNA"/>
</dbReference>
<dbReference type="SUPFAM" id="SSF75625">
    <property type="entry name" value="YebC-like"/>
    <property type="match status" value="1"/>
</dbReference>
<dbReference type="GO" id="GO:0005737">
    <property type="term" value="C:cytoplasm"/>
    <property type="evidence" value="ECO:0007669"/>
    <property type="project" value="UniProtKB-ARBA"/>
</dbReference>
<protein>
    <submittedName>
        <fullName evidence="4">Uncharacterized protein</fullName>
    </submittedName>
</protein>
<organism evidence="4 5">
    <name type="scientific">Cyclostephanos tholiformis</name>
    <dbReference type="NCBI Taxonomy" id="382380"/>
    <lineage>
        <taxon>Eukaryota</taxon>
        <taxon>Sar</taxon>
        <taxon>Stramenopiles</taxon>
        <taxon>Ochrophyta</taxon>
        <taxon>Bacillariophyta</taxon>
        <taxon>Coscinodiscophyceae</taxon>
        <taxon>Thalassiosirophycidae</taxon>
        <taxon>Stephanodiscales</taxon>
        <taxon>Stephanodiscaceae</taxon>
        <taxon>Cyclostephanos</taxon>
    </lineage>
</organism>
<dbReference type="PANTHER" id="PTHR12532">
    <property type="entry name" value="TRANSLATIONAL ACTIVATOR OF CYTOCHROME C OXIDASE 1"/>
    <property type="match status" value="1"/>
</dbReference>
<dbReference type="InterPro" id="IPR026564">
    <property type="entry name" value="Transcrip_reg_TACO1-like_dom3"/>
</dbReference>
<dbReference type="Pfam" id="PF01709">
    <property type="entry name" value="Transcrip_reg"/>
    <property type="match status" value="1"/>
</dbReference>
<dbReference type="Gene3D" id="1.10.10.200">
    <property type="match status" value="1"/>
</dbReference>
<comment type="caution">
    <text evidence="4">The sequence shown here is derived from an EMBL/GenBank/DDBJ whole genome shotgun (WGS) entry which is preliminary data.</text>
</comment>
<evidence type="ECO:0000313" key="5">
    <source>
        <dbReference type="Proteomes" id="UP001530377"/>
    </source>
</evidence>
<dbReference type="PANTHER" id="PTHR12532:SF0">
    <property type="entry name" value="TRANSLATIONAL ACTIVATOR OF CYTOCHROME C OXIDASE 1"/>
    <property type="match status" value="1"/>
</dbReference>
<evidence type="ECO:0000313" key="4">
    <source>
        <dbReference type="EMBL" id="KAL3826422.1"/>
    </source>
</evidence>
<name>A0ABD3SPH9_9STRA</name>
<comment type="similarity">
    <text evidence="1">Belongs to the TACO1 family.</text>
</comment>
<accession>A0ABD3SPH9</accession>
<keyword evidence="5" id="KW-1185">Reference proteome</keyword>
<dbReference type="InterPro" id="IPR002876">
    <property type="entry name" value="Transcrip_reg_TACO1-like"/>
</dbReference>
<sequence length="301" mass="33643">MLEGPFPVAMYSASFLNHFSRRLRHKKGANDVARAKEHSRVARAIEVASRACRGDMTDIHLQSAISVARTAQLPKERTERAIERGANPHVKAEGEDYVVRRYDGMIPIGKSGKVAVIVETLTENKNRTAANVRHMVTKIGGELLPTGANEWLFEQVGLIWVSKFISDRDAAVNDSDVDPKRNDSEVDTNALLECALESGATDVDFGFDAIDNCIDSDSESFCDNCALIKCEPNDMTHKIRAIQKDGYLATRFEKQWLVRDEGNRILLDDESAEIFEKFLNSTSDDVDVTNVFHNATFIYDN</sequence>
<proteinExistence type="inferred from homology"/>